<feature type="non-terminal residue" evidence="2">
    <location>
        <position position="1"/>
    </location>
</feature>
<evidence type="ECO:0008006" key="4">
    <source>
        <dbReference type="Google" id="ProtNLM"/>
    </source>
</evidence>
<dbReference type="AlphaFoldDB" id="A0A8H7ZTR9"/>
<evidence type="ECO:0000313" key="2">
    <source>
        <dbReference type="EMBL" id="KAG5458883.1"/>
    </source>
</evidence>
<protein>
    <recommendedName>
        <fullName evidence="4">Reverse transcriptase</fullName>
    </recommendedName>
</protein>
<gene>
    <name evidence="2" type="ORF">BJ554DRAFT_811</name>
</gene>
<feature type="non-terminal residue" evidence="2">
    <location>
        <position position="130"/>
    </location>
</feature>
<organism evidence="2 3">
    <name type="scientific">Olpidium bornovanus</name>
    <dbReference type="NCBI Taxonomy" id="278681"/>
    <lineage>
        <taxon>Eukaryota</taxon>
        <taxon>Fungi</taxon>
        <taxon>Fungi incertae sedis</taxon>
        <taxon>Olpidiomycota</taxon>
        <taxon>Olpidiomycotina</taxon>
        <taxon>Olpidiomycetes</taxon>
        <taxon>Olpidiales</taxon>
        <taxon>Olpidiaceae</taxon>
        <taxon>Olpidium</taxon>
    </lineage>
</organism>
<dbReference type="Proteomes" id="UP000673691">
    <property type="component" value="Unassembled WGS sequence"/>
</dbReference>
<reference evidence="2 3" key="1">
    <citation type="journal article" name="Sci. Rep.">
        <title>Genome-scale phylogenetic analyses confirm Olpidium as the closest living zoosporic fungus to the non-flagellated, terrestrial fungi.</title>
        <authorList>
            <person name="Chang Y."/>
            <person name="Rochon D."/>
            <person name="Sekimoto S."/>
            <person name="Wang Y."/>
            <person name="Chovatia M."/>
            <person name="Sandor L."/>
            <person name="Salamov A."/>
            <person name="Grigoriev I.V."/>
            <person name="Stajich J.E."/>
            <person name="Spatafora J.W."/>
        </authorList>
    </citation>
    <scope>NUCLEOTIDE SEQUENCE [LARGE SCALE GENOMIC DNA]</scope>
    <source>
        <strain evidence="2">S191</strain>
    </source>
</reference>
<name>A0A8H7ZTR9_9FUNG</name>
<sequence>YVFRTLHRGTLIAALLALASHLSCPGAPICRETANSNRVVAGWDGQQWAVLRVRIARGPLLAVIAALFDAGFGVLPLLPNPALQPQEQPTAHSKGVTIPLQILRLNGVMVFAYINDLLILGQTAEETRRA</sequence>
<proteinExistence type="predicted"/>
<accession>A0A8H7ZTR9</accession>
<keyword evidence="1" id="KW-0732">Signal</keyword>
<comment type="caution">
    <text evidence="2">The sequence shown here is derived from an EMBL/GenBank/DDBJ whole genome shotgun (WGS) entry which is preliminary data.</text>
</comment>
<feature type="chain" id="PRO_5034068002" description="Reverse transcriptase" evidence="1">
    <location>
        <begin position="22"/>
        <end position="130"/>
    </location>
</feature>
<evidence type="ECO:0000256" key="1">
    <source>
        <dbReference type="SAM" id="SignalP"/>
    </source>
</evidence>
<dbReference type="EMBL" id="JAEFCI010007767">
    <property type="protein sequence ID" value="KAG5458883.1"/>
    <property type="molecule type" value="Genomic_DNA"/>
</dbReference>
<evidence type="ECO:0000313" key="3">
    <source>
        <dbReference type="Proteomes" id="UP000673691"/>
    </source>
</evidence>
<keyword evidence="3" id="KW-1185">Reference proteome</keyword>
<feature type="signal peptide" evidence="1">
    <location>
        <begin position="1"/>
        <end position="21"/>
    </location>
</feature>